<organism evidence="2">
    <name type="scientific">Candidatus Kentrum sp. MB</name>
    <dbReference type="NCBI Taxonomy" id="2138164"/>
    <lineage>
        <taxon>Bacteria</taxon>
        <taxon>Pseudomonadati</taxon>
        <taxon>Pseudomonadota</taxon>
        <taxon>Gammaproteobacteria</taxon>
        <taxon>Candidatus Kentrum</taxon>
    </lineage>
</organism>
<reference evidence="2" key="1">
    <citation type="submission" date="2019-02" db="EMBL/GenBank/DDBJ databases">
        <authorList>
            <person name="Gruber-Vodicka R. H."/>
            <person name="Seah K. B. B."/>
        </authorList>
    </citation>
    <scope>NUCLEOTIDE SEQUENCE</scope>
    <source>
        <strain evidence="2">BECK_BZ197</strain>
    </source>
</reference>
<sequence length="83" mass="9742">MFYHFRLKCEDVYQKTYALWSERWSGKAGNRQPVGVVKSNRKRDKPRSGCNRPVSATMIFKNTNDHIVDSNTPGNERAFNRYD</sequence>
<dbReference type="AlphaFoldDB" id="A0A450X1P0"/>
<gene>
    <name evidence="2" type="ORF">BECKMB1821G_GA0114241_100423</name>
</gene>
<evidence type="ECO:0000256" key="1">
    <source>
        <dbReference type="SAM" id="MobiDB-lite"/>
    </source>
</evidence>
<dbReference type="EMBL" id="CAADFO010000004">
    <property type="protein sequence ID" value="VFK23197.1"/>
    <property type="molecule type" value="Genomic_DNA"/>
</dbReference>
<feature type="region of interest" description="Disordered" evidence="1">
    <location>
        <begin position="28"/>
        <end position="53"/>
    </location>
</feature>
<name>A0A450X1P0_9GAMM</name>
<protein>
    <submittedName>
        <fullName evidence="2">Uncharacterized protein</fullName>
    </submittedName>
</protein>
<accession>A0A450X1P0</accession>
<proteinExistence type="predicted"/>
<evidence type="ECO:0000313" key="2">
    <source>
        <dbReference type="EMBL" id="VFK23197.1"/>
    </source>
</evidence>